<reference evidence="3" key="1">
    <citation type="submission" date="2022-10" db="EMBL/GenBank/DDBJ databases">
        <title>Puccinia triticina Genome sequencing and assembly.</title>
        <authorList>
            <person name="Li C."/>
        </authorList>
    </citation>
    <scope>NUCLEOTIDE SEQUENCE</scope>
    <source>
        <strain evidence="3">Pt15</strain>
    </source>
</reference>
<evidence type="ECO:0000256" key="1">
    <source>
        <dbReference type="SAM" id="MobiDB-lite"/>
    </source>
</evidence>
<name>A0ABY7CPJ6_9BASI</name>
<evidence type="ECO:0000256" key="2">
    <source>
        <dbReference type="SAM" id="SignalP"/>
    </source>
</evidence>
<evidence type="ECO:0000313" key="4">
    <source>
        <dbReference type="Proteomes" id="UP001164743"/>
    </source>
</evidence>
<dbReference type="PANTHER" id="PTHR34862">
    <property type="entry name" value="SPARK DOMAIN-CONTAINING PROTEIN"/>
    <property type="match status" value="1"/>
</dbReference>
<dbReference type="EMBL" id="CP110427">
    <property type="protein sequence ID" value="WAQ86595.1"/>
    <property type="molecule type" value="Genomic_DNA"/>
</dbReference>
<evidence type="ECO:0000313" key="3">
    <source>
        <dbReference type="EMBL" id="WAQ86595.1"/>
    </source>
</evidence>
<keyword evidence="2" id="KW-0732">Signal</keyword>
<feature type="chain" id="PRO_5045543881" description="Secreted protein" evidence="2">
    <location>
        <begin position="16"/>
        <end position="296"/>
    </location>
</feature>
<dbReference type="RefSeq" id="XP_053022150.1">
    <property type="nucleotide sequence ID" value="XM_053170917.1"/>
</dbReference>
<feature type="region of interest" description="Disordered" evidence="1">
    <location>
        <begin position="242"/>
        <end position="270"/>
    </location>
</feature>
<dbReference type="GeneID" id="77811812"/>
<dbReference type="Proteomes" id="UP001164743">
    <property type="component" value="Chromosome 7A"/>
</dbReference>
<dbReference type="PANTHER" id="PTHR34862:SF1">
    <property type="entry name" value="SPARK DOMAIN-CONTAINING PROTEIN"/>
    <property type="match status" value="1"/>
</dbReference>
<organism evidence="3 4">
    <name type="scientific">Puccinia triticina</name>
    <dbReference type="NCBI Taxonomy" id="208348"/>
    <lineage>
        <taxon>Eukaryota</taxon>
        <taxon>Fungi</taxon>
        <taxon>Dikarya</taxon>
        <taxon>Basidiomycota</taxon>
        <taxon>Pucciniomycotina</taxon>
        <taxon>Pucciniomycetes</taxon>
        <taxon>Pucciniales</taxon>
        <taxon>Pucciniaceae</taxon>
        <taxon>Puccinia</taxon>
    </lineage>
</organism>
<feature type="compositionally biased region" description="Polar residues" evidence="1">
    <location>
        <begin position="244"/>
        <end position="255"/>
    </location>
</feature>
<proteinExistence type="predicted"/>
<feature type="signal peptide" evidence="2">
    <location>
        <begin position="1"/>
        <end position="15"/>
    </location>
</feature>
<keyword evidence="4" id="KW-1185">Reference proteome</keyword>
<protein>
    <recommendedName>
        <fullName evidence="5">Secreted protein</fullName>
    </recommendedName>
</protein>
<accession>A0ABY7CPJ6</accession>
<sequence length="296" mass="29914">MRQFILLAWVAAASAQMDMKALIGNLSPQCQAAAGGLMTSEFSSCSNLMGLVNILGAQGSLLTPWNAWVDSVCGMPPCSTSTITTAATSVKGGCEADAKKGVAAALEMTTLVNNYETVRNALCLGYKSNHTRCASDLLANAEKAAGRPLTLTEVSGFLTEGVNSLTPVLSKMPKESVCNDCGHALVTVLTPTSSMPGMAMNSTMASMPMNGKSMAGSGGTGNLTSGATAMCGASFADGKIPDTIATSTGPSSSNLPGDGSKNPASGGAPNSATSMDIPLFTSLAILATATVFTILF</sequence>
<evidence type="ECO:0008006" key="5">
    <source>
        <dbReference type="Google" id="ProtNLM"/>
    </source>
</evidence>
<gene>
    <name evidence="3" type="ORF">PtA15_7A321</name>
</gene>